<dbReference type="PANTHER" id="PTHR31845">
    <property type="entry name" value="FINGER DOMAIN PROTEIN, PUTATIVE-RELATED"/>
    <property type="match status" value="1"/>
</dbReference>
<keyword evidence="2" id="KW-0479">Metal-binding</keyword>
<feature type="compositionally biased region" description="Basic and acidic residues" evidence="7">
    <location>
        <begin position="95"/>
        <end position="123"/>
    </location>
</feature>
<dbReference type="InterPro" id="IPR051089">
    <property type="entry name" value="prtT"/>
</dbReference>
<keyword evidence="10" id="KW-1185">Reference proteome</keyword>
<evidence type="ECO:0000256" key="1">
    <source>
        <dbReference type="ARBA" id="ARBA00004123"/>
    </source>
</evidence>
<dbReference type="OrthoDB" id="3163292at2759"/>
<dbReference type="PROSITE" id="PS00463">
    <property type="entry name" value="ZN2_CY6_FUNGAL_1"/>
    <property type="match status" value="1"/>
</dbReference>
<gene>
    <name evidence="9" type="ORF">BDY21DRAFT_33914</name>
</gene>
<name>A0A6A6NZG1_9PEZI</name>
<evidence type="ECO:0000313" key="9">
    <source>
        <dbReference type="EMBL" id="KAF2457086.1"/>
    </source>
</evidence>
<evidence type="ECO:0000313" key="10">
    <source>
        <dbReference type="Proteomes" id="UP000799766"/>
    </source>
</evidence>
<dbReference type="InterPro" id="IPR007219">
    <property type="entry name" value="XnlR_reg_dom"/>
</dbReference>
<dbReference type="Gene3D" id="4.10.240.10">
    <property type="entry name" value="Zn(2)-C6 fungal-type DNA-binding domain"/>
    <property type="match status" value="1"/>
</dbReference>
<feature type="compositionally biased region" description="Low complexity" evidence="7">
    <location>
        <begin position="623"/>
        <end position="636"/>
    </location>
</feature>
<evidence type="ECO:0000259" key="8">
    <source>
        <dbReference type="PROSITE" id="PS50048"/>
    </source>
</evidence>
<keyword evidence="4" id="KW-0238">DNA-binding</keyword>
<feature type="region of interest" description="Disordered" evidence="7">
    <location>
        <begin position="1"/>
        <end position="36"/>
    </location>
</feature>
<dbReference type="InterPro" id="IPR036864">
    <property type="entry name" value="Zn2-C6_fun-type_DNA-bd_sf"/>
</dbReference>
<dbReference type="SMART" id="SM00066">
    <property type="entry name" value="GAL4"/>
    <property type="match status" value="1"/>
</dbReference>
<evidence type="ECO:0000256" key="7">
    <source>
        <dbReference type="SAM" id="MobiDB-lite"/>
    </source>
</evidence>
<dbReference type="GO" id="GO:0005634">
    <property type="term" value="C:nucleus"/>
    <property type="evidence" value="ECO:0007669"/>
    <property type="project" value="UniProtKB-SubCell"/>
</dbReference>
<dbReference type="Pfam" id="PF00172">
    <property type="entry name" value="Zn_clus"/>
    <property type="match status" value="1"/>
</dbReference>
<evidence type="ECO:0000256" key="6">
    <source>
        <dbReference type="ARBA" id="ARBA00023242"/>
    </source>
</evidence>
<evidence type="ECO:0000256" key="5">
    <source>
        <dbReference type="ARBA" id="ARBA00023163"/>
    </source>
</evidence>
<evidence type="ECO:0000256" key="4">
    <source>
        <dbReference type="ARBA" id="ARBA00023125"/>
    </source>
</evidence>
<dbReference type="GO" id="GO:0006351">
    <property type="term" value="P:DNA-templated transcription"/>
    <property type="evidence" value="ECO:0007669"/>
    <property type="project" value="InterPro"/>
</dbReference>
<dbReference type="InterPro" id="IPR001138">
    <property type="entry name" value="Zn2Cys6_DnaBD"/>
</dbReference>
<dbReference type="AlphaFoldDB" id="A0A6A6NZG1"/>
<organism evidence="9 10">
    <name type="scientific">Lineolata rhizophorae</name>
    <dbReference type="NCBI Taxonomy" id="578093"/>
    <lineage>
        <taxon>Eukaryota</taxon>
        <taxon>Fungi</taxon>
        <taxon>Dikarya</taxon>
        <taxon>Ascomycota</taxon>
        <taxon>Pezizomycotina</taxon>
        <taxon>Dothideomycetes</taxon>
        <taxon>Dothideomycetes incertae sedis</taxon>
        <taxon>Lineolatales</taxon>
        <taxon>Lineolataceae</taxon>
        <taxon>Lineolata</taxon>
    </lineage>
</organism>
<dbReference type="PANTHER" id="PTHR31845:SF21">
    <property type="entry name" value="REGULATORY PROTEIN LEU3"/>
    <property type="match status" value="1"/>
</dbReference>
<dbReference type="CDD" id="cd12148">
    <property type="entry name" value="fungal_TF_MHR"/>
    <property type="match status" value="1"/>
</dbReference>
<dbReference type="PROSITE" id="PS50048">
    <property type="entry name" value="ZN2_CY6_FUNGAL_2"/>
    <property type="match status" value="1"/>
</dbReference>
<sequence>MTRDEVLRTSAPESLPSVRESHAKMASYPSVPTARNRPVRTCTECKQVKLRCDAKETFPRPCSRCVTRQLECVVDANFRRTPARQRLVDMTRELNSFRRSMNEGRDSTRESTEESSNSHKESTVSHGGSFCGSEDAFVDVQEAQIGDCFFSRDDVASIFETFSVLIYPHMPIIDPSMTVGSLQRSNPFLFWTIVVITIQRSPQMYTEHWPKLLEPYQTFLGKAVISSPITLLTLQAILYICAWPLPVEHQPRDPSWNLSGVAINAALHMGLHRPNHPPSLRAIGVYGDSPMRPITWLACFYVATRFVPAILCNLNSNGRFTTNELHSLSQTNGLLPPLRSPEDLACITKIISDPAIPRGFAAVADIQRCVANYTTVLSESTEASMISSIAQIFEQDLNMTKSRFSYCWSPRAEALLLVAKLYMYGTIAVNQLKQITAEPDNLVCNSTIFSHRVTLSQGLGVAIRLIQTLCNNLTAPESSSDSAPTAPPEQQTNTYNFPKFYMQGLIFAAMYLIRFFALGAWDIPDDRDRARNHVILVHTQMQHMSRNPMDEAGRAASCIETLSRGSGAAAPLTKGIASLRVSDRLGASILFDGISTASEIRNKSVFLQNDQENPQQSLSPETSPGQSYASGGSASGEQVGYIGEEAARVGGEWVWNTDFPQNVWEDIDMDMLGVAGELFSAGEGGMLG</sequence>
<feature type="region of interest" description="Disordered" evidence="7">
    <location>
        <begin position="95"/>
        <end position="128"/>
    </location>
</feature>
<feature type="compositionally biased region" description="Polar residues" evidence="7">
    <location>
        <begin position="611"/>
        <end position="622"/>
    </location>
</feature>
<dbReference type="GO" id="GO:0000981">
    <property type="term" value="F:DNA-binding transcription factor activity, RNA polymerase II-specific"/>
    <property type="evidence" value="ECO:0007669"/>
    <property type="project" value="InterPro"/>
</dbReference>
<keyword evidence="5" id="KW-0804">Transcription</keyword>
<evidence type="ECO:0000256" key="3">
    <source>
        <dbReference type="ARBA" id="ARBA00023015"/>
    </source>
</evidence>
<dbReference type="GO" id="GO:0000976">
    <property type="term" value="F:transcription cis-regulatory region binding"/>
    <property type="evidence" value="ECO:0007669"/>
    <property type="project" value="TreeGrafter"/>
</dbReference>
<dbReference type="GO" id="GO:0008270">
    <property type="term" value="F:zinc ion binding"/>
    <property type="evidence" value="ECO:0007669"/>
    <property type="project" value="InterPro"/>
</dbReference>
<evidence type="ECO:0000256" key="2">
    <source>
        <dbReference type="ARBA" id="ARBA00022723"/>
    </source>
</evidence>
<keyword evidence="6" id="KW-0539">Nucleus</keyword>
<protein>
    <recommendedName>
        <fullName evidence="8">Zn(2)-C6 fungal-type domain-containing protein</fullName>
    </recommendedName>
</protein>
<comment type="subcellular location">
    <subcellularLocation>
        <location evidence="1">Nucleus</location>
    </subcellularLocation>
</comment>
<reference evidence="9" key="1">
    <citation type="journal article" date="2020" name="Stud. Mycol.">
        <title>101 Dothideomycetes genomes: a test case for predicting lifestyles and emergence of pathogens.</title>
        <authorList>
            <person name="Haridas S."/>
            <person name="Albert R."/>
            <person name="Binder M."/>
            <person name="Bloem J."/>
            <person name="Labutti K."/>
            <person name="Salamov A."/>
            <person name="Andreopoulos B."/>
            <person name="Baker S."/>
            <person name="Barry K."/>
            <person name="Bills G."/>
            <person name="Bluhm B."/>
            <person name="Cannon C."/>
            <person name="Castanera R."/>
            <person name="Culley D."/>
            <person name="Daum C."/>
            <person name="Ezra D."/>
            <person name="Gonzalez J."/>
            <person name="Henrissat B."/>
            <person name="Kuo A."/>
            <person name="Liang C."/>
            <person name="Lipzen A."/>
            <person name="Lutzoni F."/>
            <person name="Magnuson J."/>
            <person name="Mondo S."/>
            <person name="Nolan M."/>
            <person name="Ohm R."/>
            <person name="Pangilinan J."/>
            <person name="Park H.-J."/>
            <person name="Ramirez L."/>
            <person name="Alfaro M."/>
            <person name="Sun H."/>
            <person name="Tritt A."/>
            <person name="Yoshinaga Y."/>
            <person name="Zwiers L.-H."/>
            <person name="Turgeon B."/>
            <person name="Goodwin S."/>
            <person name="Spatafora J."/>
            <person name="Crous P."/>
            <person name="Grigoriev I."/>
        </authorList>
    </citation>
    <scope>NUCLEOTIDE SEQUENCE</scope>
    <source>
        <strain evidence="9">ATCC 16933</strain>
    </source>
</reference>
<dbReference type="Pfam" id="PF04082">
    <property type="entry name" value="Fungal_trans"/>
    <property type="match status" value="1"/>
</dbReference>
<dbReference type="Proteomes" id="UP000799766">
    <property type="component" value="Unassembled WGS sequence"/>
</dbReference>
<accession>A0A6A6NZG1</accession>
<dbReference type="EMBL" id="MU001681">
    <property type="protein sequence ID" value="KAF2457086.1"/>
    <property type="molecule type" value="Genomic_DNA"/>
</dbReference>
<dbReference type="SUPFAM" id="SSF57701">
    <property type="entry name" value="Zn2/Cys6 DNA-binding domain"/>
    <property type="match status" value="1"/>
</dbReference>
<keyword evidence="3" id="KW-0805">Transcription regulation</keyword>
<dbReference type="CDD" id="cd00067">
    <property type="entry name" value="GAL4"/>
    <property type="match status" value="1"/>
</dbReference>
<feature type="domain" description="Zn(2)-C6 fungal-type" evidence="8">
    <location>
        <begin position="41"/>
        <end position="74"/>
    </location>
</feature>
<feature type="region of interest" description="Disordered" evidence="7">
    <location>
        <begin position="611"/>
        <end position="636"/>
    </location>
</feature>
<proteinExistence type="predicted"/>